<geneLocation type="plasmid" evidence="3">
    <name>prsp8c3c</name>
</geneLocation>
<keyword evidence="2" id="KW-0614">Plasmid</keyword>
<gene>
    <name evidence="2" type="ORF">AM571_PC01635</name>
</gene>
<protein>
    <recommendedName>
        <fullName evidence="1">YjiS-like domain-containing protein</fullName>
    </recommendedName>
</protein>
<sequence>MIIMNVARSFNNWRKYRQTVSELGRMSSRELQDLGINRADIRSIARASIVR</sequence>
<accession>A0A1L5PHD8</accession>
<organism evidence="2 3">
    <name type="scientific">Rhizobium etli 8C-3</name>
    <dbReference type="NCBI Taxonomy" id="538025"/>
    <lineage>
        <taxon>Bacteria</taxon>
        <taxon>Pseudomonadati</taxon>
        <taxon>Pseudomonadota</taxon>
        <taxon>Alphaproteobacteria</taxon>
        <taxon>Hyphomicrobiales</taxon>
        <taxon>Rhizobiaceae</taxon>
        <taxon>Rhizobium/Agrobacterium group</taxon>
        <taxon>Rhizobium</taxon>
    </lineage>
</organism>
<feature type="domain" description="YjiS-like" evidence="1">
    <location>
        <begin position="6"/>
        <end position="42"/>
    </location>
</feature>
<dbReference type="Pfam" id="PF06568">
    <property type="entry name" value="YjiS-like"/>
    <property type="match status" value="1"/>
</dbReference>
<dbReference type="Proteomes" id="UP000185109">
    <property type="component" value="Plasmid pRsp8C3c"/>
</dbReference>
<name>A0A1L5PHD8_RHIET</name>
<dbReference type="InterPro" id="IPR009506">
    <property type="entry name" value="YjiS-like"/>
</dbReference>
<evidence type="ECO:0000313" key="2">
    <source>
        <dbReference type="EMBL" id="APO79366.1"/>
    </source>
</evidence>
<evidence type="ECO:0000259" key="1">
    <source>
        <dbReference type="Pfam" id="PF06568"/>
    </source>
</evidence>
<reference evidence="2 3" key="1">
    <citation type="submission" date="2016-09" db="EMBL/GenBank/DDBJ databases">
        <title>The complete genome sequences of Rhizobium gallicum, symbiovars gallicum and phaseoli, symbionts associated to common bean (Phaseolus vulgaris).</title>
        <authorList>
            <person name="Bustos P."/>
            <person name="Santamaria R.I."/>
            <person name="Perez-Carrascal O.M."/>
            <person name="Juarez S."/>
            <person name="Lozano L."/>
            <person name="Martinez-Flores I."/>
            <person name="Martinez-Romero E."/>
            <person name="Cevallos M."/>
            <person name="Romero D."/>
            <person name="Davila G."/>
            <person name="Gonzalez V."/>
        </authorList>
    </citation>
    <scope>NUCLEOTIDE SEQUENCE [LARGE SCALE GENOMIC DNA]</scope>
    <source>
        <strain evidence="2 3">8C-3</strain>
        <plasmid evidence="3">Plasmid prsp8c3c</plasmid>
    </source>
</reference>
<dbReference type="EMBL" id="CP017244">
    <property type="protein sequence ID" value="APO79366.1"/>
    <property type="molecule type" value="Genomic_DNA"/>
</dbReference>
<dbReference type="AlphaFoldDB" id="A0A1L5PHD8"/>
<proteinExistence type="predicted"/>
<evidence type="ECO:0000313" key="3">
    <source>
        <dbReference type="Proteomes" id="UP000185109"/>
    </source>
</evidence>